<reference evidence="1 2" key="1">
    <citation type="submission" date="2020-03" db="EMBL/GenBank/DDBJ databases">
        <title>Bacterial isolates of synthetic phycosphere.</title>
        <authorList>
            <person name="Fu H."/>
            <person name="Moran M.A."/>
        </authorList>
    </citation>
    <scope>NUCLEOTIDE SEQUENCE [LARGE SCALE GENOMIC DNA]</scope>
    <source>
        <strain evidence="1 2">HF1</strain>
    </source>
</reference>
<protein>
    <submittedName>
        <fullName evidence="1">Uncharacterized protein</fullName>
    </submittedName>
</protein>
<comment type="caution">
    <text evidence="1">The sequence shown here is derived from an EMBL/GenBank/DDBJ whole genome shotgun (WGS) entry which is preliminary data.</text>
</comment>
<dbReference type="Proteomes" id="UP000709466">
    <property type="component" value="Unassembled WGS sequence"/>
</dbReference>
<organism evidence="1 2">
    <name type="scientific">Marivivens donghaensis</name>
    <dbReference type="NCBI Taxonomy" id="1699413"/>
    <lineage>
        <taxon>Bacteria</taxon>
        <taxon>Pseudomonadati</taxon>
        <taxon>Pseudomonadota</taxon>
        <taxon>Alphaproteobacteria</taxon>
        <taxon>Rhodobacterales</taxon>
        <taxon>Paracoccaceae</taxon>
        <taxon>Marivivens group</taxon>
        <taxon>Marivivens</taxon>
    </lineage>
</organism>
<accession>A0ABX0W1B8</accession>
<name>A0ABX0W1B8_9RHOB</name>
<evidence type="ECO:0000313" key="2">
    <source>
        <dbReference type="Proteomes" id="UP000709466"/>
    </source>
</evidence>
<dbReference type="EMBL" id="JAATOP010000015">
    <property type="protein sequence ID" value="NIY73863.1"/>
    <property type="molecule type" value="Genomic_DNA"/>
</dbReference>
<gene>
    <name evidence="1" type="ORF">HCZ30_15640</name>
</gene>
<proteinExistence type="predicted"/>
<dbReference type="RefSeq" id="WP_167639249.1">
    <property type="nucleotide sequence ID" value="NZ_JAATOP010000015.1"/>
</dbReference>
<sequence>MTTKVLEKRLYSLLGEMEADPAGRYVHQPAFRALLSEMETAGMAVPERLYDLDQQLIEEGEEANFDNMPV</sequence>
<evidence type="ECO:0000313" key="1">
    <source>
        <dbReference type="EMBL" id="NIY73863.1"/>
    </source>
</evidence>
<keyword evidence="2" id="KW-1185">Reference proteome</keyword>